<feature type="transmembrane region" description="Helical" evidence="2">
    <location>
        <begin position="1345"/>
        <end position="1366"/>
    </location>
</feature>
<feature type="region of interest" description="Disordered" evidence="1">
    <location>
        <begin position="2760"/>
        <end position="2833"/>
    </location>
</feature>
<feature type="transmembrane region" description="Helical" evidence="2">
    <location>
        <begin position="2494"/>
        <end position="2517"/>
    </location>
</feature>
<keyword evidence="2" id="KW-0812">Transmembrane</keyword>
<dbReference type="InterPro" id="IPR036020">
    <property type="entry name" value="WW_dom_sf"/>
</dbReference>
<feature type="region of interest" description="Disordered" evidence="1">
    <location>
        <begin position="1"/>
        <end position="96"/>
    </location>
</feature>
<protein>
    <recommendedName>
        <fullName evidence="3">WW domain-containing protein</fullName>
    </recommendedName>
</protein>
<feature type="transmembrane region" description="Helical" evidence="2">
    <location>
        <begin position="898"/>
        <end position="921"/>
    </location>
</feature>
<accession>A0A9W7APW5</accession>
<dbReference type="PROSITE" id="PS01159">
    <property type="entry name" value="WW_DOMAIN_1"/>
    <property type="match status" value="1"/>
</dbReference>
<feature type="transmembrane region" description="Helical" evidence="2">
    <location>
        <begin position="229"/>
        <end position="248"/>
    </location>
</feature>
<name>A0A9W7APW5_9STRA</name>
<feature type="transmembrane region" description="Helical" evidence="2">
    <location>
        <begin position="2119"/>
        <end position="2142"/>
    </location>
</feature>
<dbReference type="SUPFAM" id="SSF51045">
    <property type="entry name" value="WW domain"/>
    <property type="match status" value="1"/>
</dbReference>
<feature type="domain" description="WW" evidence="3">
    <location>
        <begin position="1"/>
        <end position="30"/>
    </location>
</feature>
<feature type="transmembrane region" description="Helical" evidence="2">
    <location>
        <begin position="1433"/>
        <end position="1450"/>
    </location>
</feature>
<feature type="compositionally biased region" description="Basic and acidic residues" evidence="1">
    <location>
        <begin position="37"/>
        <end position="52"/>
    </location>
</feature>
<feature type="compositionally biased region" description="Basic and acidic residues" evidence="1">
    <location>
        <begin position="2709"/>
        <end position="2718"/>
    </location>
</feature>
<evidence type="ECO:0000313" key="4">
    <source>
        <dbReference type="EMBL" id="GMH72998.1"/>
    </source>
</evidence>
<organism evidence="4 5">
    <name type="scientific">Triparma laevis f. longispina</name>
    <dbReference type="NCBI Taxonomy" id="1714387"/>
    <lineage>
        <taxon>Eukaryota</taxon>
        <taxon>Sar</taxon>
        <taxon>Stramenopiles</taxon>
        <taxon>Ochrophyta</taxon>
        <taxon>Bolidophyceae</taxon>
        <taxon>Parmales</taxon>
        <taxon>Triparmaceae</taxon>
        <taxon>Triparma</taxon>
    </lineage>
</organism>
<dbReference type="PROSITE" id="PS50231">
    <property type="entry name" value="RICIN_B_LECTIN"/>
    <property type="match status" value="1"/>
</dbReference>
<dbReference type="OrthoDB" id="187617at2759"/>
<feature type="compositionally biased region" description="Polar residues" evidence="1">
    <location>
        <begin position="1538"/>
        <end position="1554"/>
    </location>
</feature>
<feature type="transmembrane region" description="Helical" evidence="2">
    <location>
        <begin position="1316"/>
        <end position="1339"/>
    </location>
</feature>
<evidence type="ECO:0000259" key="3">
    <source>
        <dbReference type="PROSITE" id="PS50020"/>
    </source>
</evidence>
<feature type="transmembrane region" description="Helical" evidence="2">
    <location>
        <begin position="1284"/>
        <end position="1304"/>
    </location>
</feature>
<keyword evidence="2" id="KW-0472">Membrane</keyword>
<feature type="transmembrane region" description="Helical" evidence="2">
    <location>
        <begin position="2154"/>
        <end position="2178"/>
    </location>
</feature>
<feature type="region of interest" description="Disordered" evidence="1">
    <location>
        <begin position="2704"/>
        <end position="2724"/>
    </location>
</feature>
<keyword evidence="2" id="KW-1133">Transmembrane helix</keyword>
<dbReference type="PROSITE" id="PS50020">
    <property type="entry name" value="WW_DOMAIN_2"/>
    <property type="match status" value="1"/>
</dbReference>
<dbReference type="SMART" id="SM00456">
    <property type="entry name" value="WW"/>
    <property type="match status" value="2"/>
</dbReference>
<sequence>MGWESAQDANGKTYYFNRGTGETSWKKPAEMEVEIQPSKKEKRSSNKDEKRGSGRSSSSKRDSKRQSSRQSKRQSQRESDLSAMYSSQNSGVRASNMSELSAGASAMSRQFFPEHKNCKCCKGFIYGCNDPNCTSLGHCVCTTMKDGRALGATKKRAGKYEVIRSPEQLPHPESWPLLWLSHVRRCYFGSFMDKRLASHHERKYLGNQLKMDPHESSDAFSLLAWRKSVLYVLFILSIIIVGMDVMAVRKEFDYWGYLGEMQRAPTYHGISSMPPYNIPDDYMSEDARLKYRLPSPSSWTTLTGHIRDKNSGLCLGSASVFTDLEATIGSKLSLRRCSADEDVQWLYGSDLGSYEYARQLKLNDVVSYASVDPFTQAPTVSPTPGPAWRTDYKCGPVSIFAGVDDTVTGEVPCNGEDPSFKCCNRNIGRCGATENFCGGGSSDCDSATCCDYSQMTALQTTNPTCYNAVPTSQGGGGGRLLFLEDEQPYALDGALPYNPSPTPRYETPPPPDMHRNLGSSNEPGISLESLSSPIGICMNAYKGYQLNIDLCTSNAMQGFIFDEEGVMKSEQWNTCVVVKKNGQYTSAINAELFLRPCDDDEYVPIKWEIPDDKTMPISALEPVTQTNVDLLSSGEPCSFLSQPKSANWWPVYAYQDTHKECLKFNQTSTDTGYESKVRYEIPPGFSRFQAHVGMGDVGEIPVGEIRFEVNLCSTENNCRSTTEIICRAETLDYGTQENFTTTVTRNLCKFEDCQATDLEGLINSNSDKLCWQSYQPMDVVVADQQYIELIVRSPRSCRPQTFTDADGVETEILVNCDGRSYASWGSPTFTNAVRAGEEGMIEYTGRMLWGMHAAIFEPCWVIFIAMDTAILVIDFVCMILIFWALWYWAAYKRSRGKLFSAWSLTFVGPLLISCIPVRLFIPWDRSEGHIAAYLTDLEGRYNLATAEDMVLETCKTFTAGYGDTGLDSLVGTATTLCAKKETVPASCTITDVNNYATDHECYNYYDIGGAMQWADHVNLPDVNNMQYADFIYTSPINQRVEGFPSTCFDIFGDHVFSDVCYDTSSGMFPDWKNTEIEADNPMPCKGLIETEEGFDCDLGGSQACELSGYCRMPSHNGGTSTVACSNLYKQMNCTDIATYYSSYCDCTCSAKLDSSIFDGSDDEPSVSDGIPDWYYDNEWCLNGMIETAVPKIDQGMKWIPFKGNVFVNTYPMHVDCGKIRGFLFEGKFEKAVEAVKVMCDGLVEDYDSAELSMMDRVMEGVETLLDYATQMAGISASVYNAFTMFRLALPVALCIGPALLRGALRTKLLVPQSATPGLFIQLLPWLYCPIVWCLFNFIFQLIGNVWLLPGLLLLAYIPMTYFIVGVRQELSKPMTKQAINLVIFWLDIFALFASIIAYSLLAYGCYYTVYLDPNSQMLSLLITDVIIQEDGGIPWPIVIIAVVTLTKVLFKYTATTVTGVDFMMYELIQQRFYEMFLEKGDATAEKLQEARANRLDAFCKLVAQSTSSQMSRSQTKNSTGKRGSTMGKRGSTMGKMSFSRSSSAGTHDSGSHNSRSSKHRGSTRGHSDTMDMTRESSFASNVHDDKSHLVGSASIKQVIKKQASVWDLINNGQPRMGKLPANTINAMFCTPLHLRRSRSKLEILKKMASRAEVAYLSKKLGLTHTADSAICYELMVWRRSALWTLILFGSLATFFAITAINTDALNTEAYYDLAKNGVLHRFPMPGYLQPYTREHFGLDDPGDWTVFSGPIKTNITDPSVEGDEQEMRYFSLSGTDTQGVGIELGLVTTYDYSKRFQQWSLEPVNGTLRNEDNMCVGTESGLGSALVTKGCINDFLREKADQNLDLVWEAVPARKWGGGSGYALKNGNGLCMGFYSAEIPKFHDPEDDGDGNTIVPCGAKNPLANGDPAQCDGGNSNFKCCNSKQKGDYHWDGSSFTDIASTCGGTEEYCRCETCLDYSGSADTPALNRPEGFDENPKFPLTSIPIRATTCGSQNMISVELPDRTNVVERLDSWCNDPNYCHWSNETDITMYAMFDYGVNYESGDSDIRWRCYADHTTRILNDGTRVYDTATAGRKYCDVHNSITALLERAQGREEFNTYMKRMVKVGYARMMAEAEAAMVSINALLILLAWAAIVLAYLGFHFYSRYKLSRSLVMMGWFCTFLAPFLLSMIPLRLFIQWDRSQPVQDAMLMEFRDHYDLNSKETAILDTCATLEDDGSVDSLVSMTLDMCAYTKKVPQDTAHRWGDTKMTDGEDASYVCTDDYLDSINGQSGAGYPAVPKNPCEAILAGNGQAWVDQGTYVCNSQTDCNCPPEDTNCAAVEEQSGTDMSLDEWYEKCMNAPDTIPSLYYDGYVAWFFMGSDGEPIQVDTELYWPASIWVSQVSFDVNELLVECGQARRYICMGDVYKAMNSAKAVCAEIRAWMDDDVGTDAENIEQVMELLMKSVKETSEVGISLIHSVKSFKIMSSATFALAPALIRAAIRVKTAVPQNSISGMFVIVLPWLYSPLVWCVYNLVFQVIGNWQLLVGLIIMAYGPVLFFAIGIWKDITRPMPDKEIHIIRLMMTIVGRLKILFGAIFVFWGLWAYAFEEQAKYTSEYKSYLMKDFSTMAMLELGASIVMKYYYTTIVGVDYMLSQILSSRRYEVYMQMASQNSMWANSKAAKRAAELKEHYVSLMNKFCHMAGLSTADLPAFAHYRAHKIRKKKREKARAMKKEKSLRMGKSKKSTGLAGLFGEIFSRPPDRSEGVPDIQTDIHTIVEDEEDNEGGVEMGETRNGRGASEFAGVNPMAVEMAKQEKKEEKEKKKKKKKKDEDASEWQYATDPQSGKKYKYNSRTGETQWIDEGEDEANIGKANGMSDDELLEMLRKSPKEVTELHSRDAFRKFFNGFPKERIEGLLREANAGKEEADIKKKVGKRVKLLDGVLT</sequence>
<comment type="caution">
    <text evidence="4">The sequence shown here is derived from an EMBL/GenBank/DDBJ whole genome shotgun (WGS) entry which is preliminary data.</text>
</comment>
<feature type="transmembrane region" description="Helical" evidence="2">
    <location>
        <begin position="1378"/>
        <end position="1401"/>
    </location>
</feature>
<dbReference type="Gene3D" id="2.20.70.10">
    <property type="match status" value="1"/>
</dbReference>
<feature type="transmembrane region" description="Helical" evidence="2">
    <location>
        <begin position="2606"/>
        <end position="2624"/>
    </location>
</feature>
<feature type="transmembrane region" description="Helical" evidence="2">
    <location>
        <begin position="2566"/>
        <end position="2586"/>
    </location>
</feature>
<feature type="transmembrane region" description="Helical" evidence="2">
    <location>
        <begin position="1681"/>
        <end position="1700"/>
    </location>
</feature>
<feature type="transmembrane region" description="Helical" evidence="2">
    <location>
        <begin position="860"/>
        <end position="886"/>
    </location>
</feature>
<feature type="compositionally biased region" description="Basic and acidic residues" evidence="1">
    <location>
        <begin position="2793"/>
        <end position="2802"/>
    </location>
</feature>
<feature type="compositionally biased region" description="Polar residues" evidence="1">
    <location>
        <begin position="84"/>
        <end position="96"/>
    </location>
</feature>
<evidence type="ECO:0000256" key="1">
    <source>
        <dbReference type="SAM" id="MobiDB-lite"/>
    </source>
</evidence>
<dbReference type="InterPro" id="IPR001202">
    <property type="entry name" value="WW_dom"/>
</dbReference>
<feature type="transmembrane region" description="Helical" evidence="2">
    <location>
        <begin position="2465"/>
        <end position="2482"/>
    </location>
</feature>
<reference evidence="5" key="1">
    <citation type="journal article" date="2023" name="Commun. Biol.">
        <title>Genome analysis of Parmales, the sister group of diatoms, reveals the evolutionary specialization of diatoms from phago-mixotrophs to photoautotrophs.</title>
        <authorList>
            <person name="Ban H."/>
            <person name="Sato S."/>
            <person name="Yoshikawa S."/>
            <person name="Yamada K."/>
            <person name="Nakamura Y."/>
            <person name="Ichinomiya M."/>
            <person name="Sato N."/>
            <person name="Blanc-Mathieu R."/>
            <person name="Endo H."/>
            <person name="Kuwata A."/>
            <person name="Ogata H."/>
        </authorList>
    </citation>
    <scope>NUCLEOTIDE SEQUENCE [LARGE SCALE GENOMIC DNA]</scope>
    <source>
        <strain evidence="5">NIES 3700</strain>
    </source>
</reference>
<gene>
    <name evidence="4" type="ORF">TrLO_g14116</name>
</gene>
<proteinExistence type="predicted"/>
<feature type="transmembrane region" description="Helical" evidence="2">
    <location>
        <begin position="2523"/>
        <end position="2545"/>
    </location>
</feature>
<dbReference type="Pfam" id="PF00397">
    <property type="entry name" value="WW"/>
    <property type="match status" value="1"/>
</dbReference>
<feature type="compositionally biased region" description="Low complexity" evidence="1">
    <location>
        <begin position="1506"/>
        <end position="1515"/>
    </location>
</feature>
<keyword evidence="5" id="KW-1185">Reference proteome</keyword>
<dbReference type="CDD" id="cd00201">
    <property type="entry name" value="WW"/>
    <property type="match status" value="1"/>
</dbReference>
<evidence type="ECO:0000256" key="2">
    <source>
        <dbReference type="SAM" id="Phobius"/>
    </source>
</evidence>
<evidence type="ECO:0000313" key="5">
    <source>
        <dbReference type="Proteomes" id="UP001165122"/>
    </source>
</evidence>
<dbReference type="EMBL" id="BRXW01000664">
    <property type="protein sequence ID" value="GMH72998.1"/>
    <property type="molecule type" value="Genomic_DNA"/>
</dbReference>
<dbReference type="Proteomes" id="UP001165122">
    <property type="component" value="Unassembled WGS sequence"/>
</dbReference>
<feature type="region of interest" description="Disordered" evidence="1">
    <location>
        <begin position="1506"/>
        <end position="1571"/>
    </location>
</feature>